<proteinExistence type="predicted"/>
<evidence type="ECO:0000256" key="4">
    <source>
        <dbReference type="ARBA" id="ARBA00023163"/>
    </source>
</evidence>
<dbReference type="InterPro" id="IPR014757">
    <property type="entry name" value="Tscrpt_reg_IclR_C"/>
</dbReference>
<protein>
    <recommendedName>
        <fullName evidence="6">Glycerol operon regulatory protein</fullName>
    </recommendedName>
</protein>
<evidence type="ECO:0000256" key="5">
    <source>
        <dbReference type="ARBA" id="ARBA00058938"/>
    </source>
</evidence>
<organism evidence="10 11">
    <name type="scientific">Acidipropionibacterium virtanenii</name>
    <dbReference type="NCBI Taxonomy" id="2057246"/>
    <lineage>
        <taxon>Bacteria</taxon>
        <taxon>Bacillati</taxon>
        <taxon>Actinomycetota</taxon>
        <taxon>Actinomycetes</taxon>
        <taxon>Propionibacteriales</taxon>
        <taxon>Propionibacteriaceae</taxon>
        <taxon>Acidipropionibacterium</taxon>
    </lineage>
</organism>
<dbReference type="SUPFAM" id="SSF46785">
    <property type="entry name" value="Winged helix' DNA-binding domain"/>
    <property type="match status" value="1"/>
</dbReference>
<gene>
    <name evidence="10" type="primary">iclR</name>
    <name evidence="10" type="ORF">JS278_00477</name>
</gene>
<dbReference type="EMBL" id="CP025198">
    <property type="protein sequence ID" value="AXE37670.1"/>
    <property type="molecule type" value="Genomic_DNA"/>
</dbReference>
<dbReference type="RefSeq" id="WP_114046069.1">
    <property type="nucleotide sequence ID" value="NZ_CP025198.1"/>
</dbReference>
<dbReference type="InterPro" id="IPR029016">
    <property type="entry name" value="GAF-like_dom_sf"/>
</dbReference>
<sequence>MRPGSESSEAGPEPPRASPPSALQTADRALQILLMFDDAHPEWGVTGIAREFGITKSMAHRLLATLTGRGFLMSDPDTRRYRLGPSTLTMGRMWERCGSIQMLVNPILRELSSRTGTSTVLALPDHFHMRTVAAVDGSSGPLRMQPLIGELYPAHAGATSKAYYAYLPVSQRRQLFMGQPVARYTDRTVTDPLVLENEFLAIRERGYALTTGEYDAHVVCIAVMVAAQGRPYGSLSAAGPVETFTDPERFVPALHRAAASIEARLSRRTRANR</sequence>
<dbReference type="PROSITE" id="PS51078">
    <property type="entry name" value="ICLR_ED"/>
    <property type="match status" value="1"/>
</dbReference>
<dbReference type="GO" id="GO:0006071">
    <property type="term" value="P:glycerol metabolic process"/>
    <property type="evidence" value="ECO:0007669"/>
    <property type="project" value="UniProtKB-KW"/>
</dbReference>
<keyword evidence="11" id="KW-1185">Reference proteome</keyword>
<dbReference type="Pfam" id="PF01614">
    <property type="entry name" value="IclR_C"/>
    <property type="match status" value="1"/>
</dbReference>
<dbReference type="Pfam" id="PF09339">
    <property type="entry name" value="HTH_IclR"/>
    <property type="match status" value="1"/>
</dbReference>
<evidence type="ECO:0000259" key="9">
    <source>
        <dbReference type="PROSITE" id="PS51078"/>
    </source>
</evidence>
<evidence type="ECO:0000256" key="3">
    <source>
        <dbReference type="ARBA" id="ARBA00023125"/>
    </source>
</evidence>
<dbReference type="Proteomes" id="UP000251995">
    <property type="component" value="Chromosome"/>
</dbReference>
<dbReference type="Gene3D" id="1.10.10.10">
    <property type="entry name" value="Winged helix-like DNA-binding domain superfamily/Winged helix DNA-binding domain"/>
    <property type="match status" value="1"/>
</dbReference>
<dbReference type="GO" id="GO:0003677">
    <property type="term" value="F:DNA binding"/>
    <property type="evidence" value="ECO:0007669"/>
    <property type="project" value="UniProtKB-KW"/>
</dbReference>
<evidence type="ECO:0000256" key="7">
    <source>
        <dbReference type="SAM" id="MobiDB-lite"/>
    </source>
</evidence>
<dbReference type="GO" id="GO:0045892">
    <property type="term" value="P:negative regulation of DNA-templated transcription"/>
    <property type="evidence" value="ECO:0007669"/>
    <property type="project" value="TreeGrafter"/>
</dbReference>
<evidence type="ECO:0000256" key="2">
    <source>
        <dbReference type="ARBA" id="ARBA00023015"/>
    </source>
</evidence>
<feature type="domain" description="HTH iclR-type" evidence="8">
    <location>
        <begin position="23"/>
        <end position="85"/>
    </location>
</feature>
<comment type="function">
    <text evidence="5">May be an activator protein for the gylABX operon.</text>
</comment>
<keyword evidence="1" id="KW-0319">Glycerol metabolism</keyword>
<feature type="domain" description="IclR-ED" evidence="9">
    <location>
        <begin position="86"/>
        <end position="267"/>
    </location>
</feature>
<dbReference type="PANTHER" id="PTHR30136:SF24">
    <property type="entry name" value="HTH-TYPE TRANSCRIPTIONAL REPRESSOR ALLR"/>
    <property type="match status" value="1"/>
</dbReference>
<name>A0A344UQX2_9ACTN</name>
<dbReference type="AlphaFoldDB" id="A0A344UQX2"/>
<dbReference type="InterPro" id="IPR005471">
    <property type="entry name" value="Tscrpt_reg_IclR_N"/>
</dbReference>
<reference evidence="10 11" key="1">
    <citation type="submission" date="2017-12" db="EMBL/GenBank/DDBJ databases">
        <title>The whole genome sequence of the Acidipropionibacterium virtanenii sp. nov. type strain JS278.</title>
        <authorList>
            <person name="Laine P."/>
            <person name="Deptula P."/>
            <person name="Varmanen P."/>
            <person name="Auvinen P."/>
        </authorList>
    </citation>
    <scope>NUCLEOTIDE SEQUENCE [LARGE SCALE GENOMIC DNA]</scope>
    <source>
        <strain evidence="10 11">JS278</strain>
    </source>
</reference>
<keyword evidence="3" id="KW-0238">DNA-binding</keyword>
<dbReference type="SUPFAM" id="SSF55781">
    <property type="entry name" value="GAF domain-like"/>
    <property type="match status" value="1"/>
</dbReference>
<dbReference type="FunFam" id="1.10.10.10:FF:000056">
    <property type="entry name" value="IclR family transcriptional regulator"/>
    <property type="match status" value="1"/>
</dbReference>
<dbReference type="OrthoDB" id="7274111at2"/>
<evidence type="ECO:0000256" key="1">
    <source>
        <dbReference type="ARBA" id="ARBA00022798"/>
    </source>
</evidence>
<dbReference type="SMART" id="SM00346">
    <property type="entry name" value="HTH_ICLR"/>
    <property type="match status" value="1"/>
</dbReference>
<evidence type="ECO:0000259" key="8">
    <source>
        <dbReference type="PROSITE" id="PS51077"/>
    </source>
</evidence>
<dbReference type="InterPro" id="IPR036388">
    <property type="entry name" value="WH-like_DNA-bd_sf"/>
</dbReference>
<dbReference type="KEGG" id="acij:JS278_00477"/>
<dbReference type="PANTHER" id="PTHR30136">
    <property type="entry name" value="HELIX-TURN-HELIX TRANSCRIPTIONAL REGULATOR, ICLR FAMILY"/>
    <property type="match status" value="1"/>
</dbReference>
<dbReference type="GO" id="GO:0003700">
    <property type="term" value="F:DNA-binding transcription factor activity"/>
    <property type="evidence" value="ECO:0007669"/>
    <property type="project" value="TreeGrafter"/>
</dbReference>
<evidence type="ECO:0000256" key="6">
    <source>
        <dbReference type="ARBA" id="ARBA00070406"/>
    </source>
</evidence>
<dbReference type="Gene3D" id="3.30.450.40">
    <property type="match status" value="1"/>
</dbReference>
<evidence type="ECO:0000313" key="11">
    <source>
        <dbReference type="Proteomes" id="UP000251995"/>
    </source>
</evidence>
<dbReference type="InterPro" id="IPR050707">
    <property type="entry name" value="HTH_MetabolicPath_Reg"/>
</dbReference>
<evidence type="ECO:0000313" key="10">
    <source>
        <dbReference type="EMBL" id="AXE37670.1"/>
    </source>
</evidence>
<dbReference type="PROSITE" id="PS51077">
    <property type="entry name" value="HTH_ICLR"/>
    <property type="match status" value="1"/>
</dbReference>
<keyword evidence="4" id="KW-0804">Transcription</keyword>
<accession>A0A344UQX2</accession>
<dbReference type="InterPro" id="IPR036390">
    <property type="entry name" value="WH_DNA-bd_sf"/>
</dbReference>
<keyword evidence="2" id="KW-0805">Transcription regulation</keyword>
<feature type="region of interest" description="Disordered" evidence="7">
    <location>
        <begin position="1"/>
        <end position="21"/>
    </location>
</feature>